<evidence type="ECO:0000313" key="2">
    <source>
        <dbReference type="EMBL" id="KAK2940341.1"/>
    </source>
</evidence>
<comment type="caution">
    <text evidence="2">The sequence shown here is derived from an EMBL/GenBank/DDBJ whole genome shotgun (WGS) entry which is preliminary data.</text>
</comment>
<feature type="region of interest" description="Disordered" evidence="1">
    <location>
        <begin position="1"/>
        <end position="71"/>
    </location>
</feature>
<reference evidence="2 4" key="1">
    <citation type="journal article" date="2022" name="bioRxiv">
        <title>Genomics of Preaxostyla Flagellates Illuminates Evolutionary Transitions and the Path Towards Mitochondrial Loss.</title>
        <authorList>
            <person name="Novak L.V.F."/>
            <person name="Treitli S.C."/>
            <person name="Pyrih J."/>
            <person name="Halakuc P."/>
            <person name="Pipaliya S.V."/>
            <person name="Vacek V."/>
            <person name="Brzon O."/>
            <person name="Soukal P."/>
            <person name="Eme L."/>
            <person name="Dacks J.B."/>
            <person name="Karnkowska A."/>
            <person name="Elias M."/>
            <person name="Hampl V."/>
        </authorList>
    </citation>
    <scope>NUCLEOTIDE SEQUENCE [LARGE SCALE GENOMIC DNA]</scope>
    <source>
        <strain evidence="2">NAU3</strain>
        <tissue evidence="2">Gut</tissue>
    </source>
</reference>
<feature type="compositionally biased region" description="Polar residues" evidence="1">
    <location>
        <begin position="17"/>
        <end position="27"/>
    </location>
</feature>
<organism evidence="2 4">
    <name type="scientific">Blattamonas nauphoetae</name>
    <dbReference type="NCBI Taxonomy" id="2049346"/>
    <lineage>
        <taxon>Eukaryota</taxon>
        <taxon>Metamonada</taxon>
        <taxon>Preaxostyla</taxon>
        <taxon>Oxymonadida</taxon>
        <taxon>Blattamonas</taxon>
    </lineage>
</organism>
<dbReference type="EMBL" id="JARBJD010000323">
    <property type="protein sequence ID" value="KAK2943880.1"/>
    <property type="molecule type" value="Genomic_DNA"/>
</dbReference>
<sequence length="271" mass="29918">MSKSHWDQQTSRHHTQPRSLVATSNRSDVPREQSVGEVVHNVRVNVPAGAIEQPADEAAEESMTVTGEQRKARVEGEFRHLARRPEQPMRVPIQCAHPDNPILHRNRARSDIDWGFGEGRGSEGEASGEDEVLVGRVFRSEDDVVDSQDRSVGLPQDSADEKGERSSLAISMVFVQIVCCSRTTRDGSVRVHVVRVVEGHLDQMTSNCSGVHSAAEREKELSVVRGGIAAEHRLMVDKIECRVAFVSIVRIKKNILFNSIGSESVPFAAKS</sequence>
<evidence type="ECO:0000256" key="1">
    <source>
        <dbReference type="SAM" id="MobiDB-lite"/>
    </source>
</evidence>
<dbReference type="Proteomes" id="UP001281761">
    <property type="component" value="Unassembled WGS sequence"/>
</dbReference>
<gene>
    <name evidence="3" type="ORF">BLNAU_21183</name>
    <name evidence="2" type="ORF">BLNAU_24751</name>
</gene>
<evidence type="ECO:0000313" key="4">
    <source>
        <dbReference type="Proteomes" id="UP001281761"/>
    </source>
</evidence>
<dbReference type="EMBL" id="JARBJD010000687">
    <property type="protein sequence ID" value="KAK2940341.1"/>
    <property type="molecule type" value="Genomic_DNA"/>
</dbReference>
<feature type="region of interest" description="Disordered" evidence="1">
    <location>
        <begin position="144"/>
        <end position="163"/>
    </location>
</feature>
<protein>
    <submittedName>
        <fullName evidence="2">Uncharacterized protein</fullName>
    </submittedName>
</protein>
<proteinExistence type="predicted"/>
<evidence type="ECO:0000313" key="3">
    <source>
        <dbReference type="EMBL" id="KAK2943880.1"/>
    </source>
</evidence>
<keyword evidence="4" id="KW-1185">Reference proteome</keyword>
<name>A0ABQ9WLJ4_9EUKA</name>
<accession>A0ABQ9WLJ4</accession>
<feature type="compositionally biased region" description="Low complexity" evidence="1">
    <location>
        <begin position="35"/>
        <end position="46"/>
    </location>
</feature>